<keyword evidence="5" id="KW-1185">Reference proteome</keyword>
<evidence type="ECO:0000313" key="3">
    <source>
        <dbReference type="EMBL" id="WPB05063.1"/>
    </source>
</evidence>
<reference evidence="2 4" key="1">
    <citation type="submission" date="2015-10" db="EMBL/GenBank/DDBJ databases">
        <title>The cercosporin biosynthetic gene cluster was horizontally transferred to several fungal lineages and shown to be expanded in Cercospora beticola based on microsynteny with recipient genomes.</title>
        <authorList>
            <person name="De Jonge R."/>
            <person name="Ebert M.K."/>
            <person name="Suttle J.C."/>
            <person name="Jurick Ii W.M."/>
            <person name="Secor G.A."/>
            <person name="Thomma B.P."/>
            <person name="Van De Peer Y."/>
            <person name="Bolton M.D."/>
        </authorList>
    </citation>
    <scope>NUCLEOTIDE SEQUENCE [LARGE SCALE GENOMIC DNA]</scope>
    <source>
        <strain evidence="2 4">09-40</strain>
    </source>
</reference>
<evidence type="ECO:0000256" key="1">
    <source>
        <dbReference type="SAM" id="MobiDB-lite"/>
    </source>
</evidence>
<gene>
    <name evidence="2" type="ORF">CB0940_08489</name>
    <name evidence="3" type="ORF">RHO25_009712</name>
</gene>
<dbReference type="AlphaFoldDB" id="A0A2G5HR47"/>
<dbReference type="PANTHER" id="PTHR39697">
    <property type="entry name" value="RICIN B LECTIN DOMAIN-CONTAINING PROTEIN-RELATED"/>
    <property type="match status" value="1"/>
</dbReference>
<dbReference type="EMBL" id="CP134189">
    <property type="protein sequence ID" value="WPB05063.1"/>
    <property type="molecule type" value="Genomic_DNA"/>
</dbReference>
<feature type="compositionally biased region" description="Polar residues" evidence="1">
    <location>
        <begin position="13"/>
        <end position="23"/>
    </location>
</feature>
<dbReference type="Proteomes" id="UP000230605">
    <property type="component" value="Chromosome 6"/>
</dbReference>
<dbReference type="OrthoDB" id="5289641at2759"/>
<evidence type="ECO:0000313" key="2">
    <source>
        <dbReference type="EMBL" id="PIA95026.1"/>
    </source>
</evidence>
<organism evidence="2 4">
    <name type="scientific">Cercospora beticola</name>
    <name type="common">Sugarbeet leaf spot fungus</name>
    <dbReference type="NCBI Taxonomy" id="122368"/>
    <lineage>
        <taxon>Eukaryota</taxon>
        <taxon>Fungi</taxon>
        <taxon>Dikarya</taxon>
        <taxon>Ascomycota</taxon>
        <taxon>Pezizomycotina</taxon>
        <taxon>Dothideomycetes</taxon>
        <taxon>Dothideomycetidae</taxon>
        <taxon>Mycosphaerellales</taxon>
        <taxon>Mycosphaerellaceae</taxon>
        <taxon>Cercospora</taxon>
    </lineage>
</organism>
<dbReference type="Proteomes" id="UP001302367">
    <property type="component" value="Chromosome 6"/>
</dbReference>
<sequence>MEKSPSDLAPESDASSTTQYAPKTGFTCRNANAEQVQQAFKPTVSVLHEGDIPRYDKNFLILERSTRRALTHTDHGLRVASLEDDGPNLRNTWLCVQRNNFMGFMNKQSRCFLGHDGKGSCSTVHAQVKGMGNWECFVPRPLPDGGYQILSPFWHTYMRLVVVVDEEGRVERSEHGDTAWIFEEI</sequence>
<evidence type="ECO:0000313" key="4">
    <source>
        <dbReference type="Proteomes" id="UP000230605"/>
    </source>
</evidence>
<dbReference type="EMBL" id="LKMD01000104">
    <property type="protein sequence ID" value="PIA95026.1"/>
    <property type="molecule type" value="Genomic_DNA"/>
</dbReference>
<protein>
    <submittedName>
        <fullName evidence="2">Uncharacterized protein</fullName>
    </submittedName>
</protein>
<name>A0A2G5HR47_CERBT</name>
<proteinExistence type="predicted"/>
<evidence type="ECO:0000313" key="5">
    <source>
        <dbReference type="Proteomes" id="UP001302367"/>
    </source>
</evidence>
<reference evidence="3 5" key="2">
    <citation type="submission" date="2023-09" db="EMBL/GenBank/DDBJ databases">
        <title>Complete-Gapless Cercospora beticola genome.</title>
        <authorList>
            <person name="Wyatt N.A."/>
            <person name="Spanner R.E."/>
            <person name="Bolton M.D."/>
        </authorList>
    </citation>
    <scope>NUCLEOTIDE SEQUENCE [LARGE SCALE GENOMIC DNA]</scope>
    <source>
        <strain evidence="3">Cb09-40</strain>
    </source>
</reference>
<accession>A0A2G5HR47</accession>
<dbReference type="PANTHER" id="PTHR39697:SF2">
    <property type="entry name" value="CYANOVIRIN-N DOMAIN-CONTAINING PROTEIN"/>
    <property type="match status" value="1"/>
</dbReference>
<feature type="region of interest" description="Disordered" evidence="1">
    <location>
        <begin position="1"/>
        <end position="23"/>
    </location>
</feature>